<dbReference type="RefSeq" id="WP_369338710.1">
    <property type="nucleotide sequence ID" value="NZ_JBFYGN010000011.1"/>
</dbReference>
<dbReference type="SUPFAM" id="SSF53850">
    <property type="entry name" value="Periplasmic binding protein-like II"/>
    <property type="match status" value="1"/>
</dbReference>
<accession>A0ABV3ZV73</accession>
<evidence type="ECO:0000313" key="3">
    <source>
        <dbReference type="EMBL" id="MEX8193516.1"/>
    </source>
</evidence>
<reference evidence="3 4" key="1">
    <citation type="journal article" date="2013" name="Int. J. Syst. Evol. Microbiol.">
        <title>Comamonas guangdongensis sp. nov., isolated from subterranean forest sediment, and emended description of the genus Comamonas.</title>
        <authorList>
            <person name="Zhang J."/>
            <person name="Wang Y."/>
            <person name="Zhou S."/>
            <person name="Wu C."/>
            <person name="He J."/>
            <person name="Li F."/>
        </authorList>
    </citation>
    <scope>NUCLEOTIDE SEQUENCE [LARGE SCALE GENOMIC DNA]</scope>
    <source>
        <strain evidence="3 4">CCTCC AB2011133</strain>
    </source>
</reference>
<dbReference type="CDD" id="cd07012">
    <property type="entry name" value="PBP2_Bug_TTT"/>
    <property type="match status" value="1"/>
</dbReference>
<evidence type="ECO:0000256" key="1">
    <source>
        <dbReference type="ARBA" id="ARBA00006987"/>
    </source>
</evidence>
<keyword evidence="4" id="KW-1185">Reference proteome</keyword>
<gene>
    <name evidence="3" type="ORF">AB6724_11775</name>
</gene>
<dbReference type="Gene3D" id="3.40.190.10">
    <property type="entry name" value="Periplasmic binding protein-like II"/>
    <property type="match status" value="1"/>
</dbReference>
<dbReference type="InterPro" id="IPR042100">
    <property type="entry name" value="Bug_dom1"/>
</dbReference>
<evidence type="ECO:0000256" key="2">
    <source>
        <dbReference type="SAM" id="Phobius"/>
    </source>
</evidence>
<keyword evidence="2" id="KW-0472">Membrane</keyword>
<evidence type="ECO:0000313" key="4">
    <source>
        <dbReference type="Proteomes" id="UP001561046"/>
    </source>
</evidence>
<dbReference type="PANTHER" id="PTHR42928:SF5">
    <property type="entry name" value="BLR1237 PROTEIN"/>
    <property type="match status" value="1"/>
</dbReference>
<sequence length="385" mass="41127">MRANKRLSKAEERPELGKFKVVVDCIAKCNLAPERWMSCPRLALARYRGLPSIRRRIMTSMPHSFVRRLFCTAATACTVWALAEPAMAAGFPEKPITLVVPFASGGSIDAAIRVVQPRLSAELGQPVVIENLGGAGGALGAAKVANAAKDGYTLLVGSINDVVLVPVLNKNVRYEPKDFVPIGPISSNSPLLVARKDLPANDLDGVIAALRAKPESISYGSPGMGTMQHLVMEDLQQRAHVRMLHAPYKGAGPLLTDLLGGQIDLAVMVPATALPHIEAGRIKVLGVASLQRQPMIKNIPTLNEGKVVKGLEMNGWMGLFAPKGVAPDHIARLKTALEAALASKGVPEQLTAMGMQVATATEQRQFADQIARDEAKARSLSVKLQ</sequence>
<organism evidence="3 4">
    <name type="scientific">Comamonas guangdongensis</name>
    <dbReference type="NCBI Taxonomy" id="510515"/>
    <lineage>
        <taxon>Bacteria</taxon>
        <taxon>Pseudomonadati</taxon>
        <taxon>Pseudomonadota</taxon>
        <taxon>Betaproteobacteria</taxon>
        <taxon>Burkholderiales</taxon>
        <taxon>Comamonadaceae</taxon>
        <taxon>Comamonas</taxon>
    </lineage>
</organism>
<dbReference type="Gene3D" id="3.40.190.150">
    <property type="entry name" value="Bordetella uptake gene, domain 1"/>
    <property type="match status" value="1"/>
</dbReference>
<comment type="similarity">
    <text evidence="1">Belongs to the UPF0065 (bug) family.</text>
</comment>
<dbReference type="Proteomes" id="UP001561046">
    <property type="component" value="Unassembled WGS sequence"/>
</dbReference>
<protein>
    <submittedName>
        <fullName evidence="3">Bug family tripartite tricarboxylate transporter substrate binding protein</fullName>
    </submittedName>
</protein>
<feature type="transmembrane region" description="Helical" evidence="2">
    <location>
        <begin position="65"/>
        <end position="83"/>
    </location>
</feature>
<comment type="caution">
    <text evidence="3">The sequence shown here is derived from an EMBL/GenBank/DDBJ whole genome shotgun (WGS) entry which is preliminary data.</text>
</comment>
<name>A0ABV3ZV73_9BURK</name>
<keyword evidence="2" id="KW-0812">Transmembrane</keyword>
<dbReference type="PANTHER" id="PTHR42928">
    <property type="entry name" value="TRICARBOXYLATE-BINDING PROTEIN"/>
    <property type="match status" value="1"/>
</dbReference>
<dbReference type="InterPro" id="IPR005064">
    <property type="entry name" value="BUG"/>
</dbReference>
<keyword evidence="2" id="KW-1133">Transmembrane helix</keyword>
<proteinExistence type="inferred from homology"/>
<dbReference type="EMBL" id="JBFYGN010000011">
    <property type="protein sequence ID" value="MEX8193516.1"/>
    <property type="molecule type" value="Genomic_DNA"/>
</dbReference>
<dbReference type="Pfam" id="PF03401">
    <property type="entry name" value="TctC"/>
    <property type="match status" value="1"/>
</dbReference>